<gene>
    <name evidence="3" type="ORF">SCARUB_00509</name>
</gene>
<dbReference type="Gene3D" id="1.20.120.330">
    <property type="entry name" value="Nucleotidyltransferases domain 2"/>
    <property type="match status" value="1"/>
</dbReference>
<dbReference type="InterPro" id="IPR007842">
    <property type="entry name" value="HEPN_dom"/>
</dbReference>
<evidence type="ECO:0000313" key="3">
    <source>
        <dbReference type="EMBL" id="ODS34378.1"/>
    </source>
</evidence>
<dbReference type="EMBL" id="MAYW01000008">
    <property type="protein sequence ID" value="ODS34378.1"/>
    <property type="molecule type" value="Genomic_DNA"/>
</dbReference>
<accession>A0A1E3XFK4</accession>
<dbReference type="PANTHER" id="PTHR36565">
    <property type="entry name" value="UPF0332 PROTEIN TM_1000"/>
    <property type="match status" value="1"/>
</dbReference>
<evidence type="ECO:0000259" key="2">
    <source>
        <dbReference type="Pfam" id="PF05168"/>
    </source>
</evidence>
<proteinExistence type="inferred from homology"/>
<dbReference type="Pfam" id="PF05168">
    <property type="entry name" value="HEPN"/>
    <property type="match status" value="1"/>
</dbReference>
<evidence type="ECO:0000256" key="1">
    <source>
        <dbReference type="ARBA" id="ARBA00038248"/>
    </source>
</evidence>
<protein>
    <submittedName>
        <fullName evidence="3">HEPN domain protein</fullName>
    </submittedName>
</protein>
<dbReference type="InterPro" id="IPR052226">
    <property type="entry name" value="UPF0332_toxin"/>
</dbReference>
<dbReference type="PANTHER" id="PTHR36565:SF1">
    <property type="entry name" value="UPF0332 PROTEIN TM_1000"/>
    <property type="match status" value="1"/>
</dbReference>
<name>A0A1E3XFK4_9BACT</name>
<dbReference type="AlphaFoldDB" id="A0A1E3XFK4"/>
<dbReference type="Proteomes" id="UP000094056">
    <property type="component" value="Unassembled WGS sequence"/>
</dbReference>
<feature type="domain" description="HEPN" evidence="2">
    <location>
        <begin position="9"/>
        <end position="123"/>
    </location>
</feature>
<evidence type="ECO:0000313" key="4">
    <source>
        <dbReference type="Proteomes" id="UP000094056"/>
    </source>
</evidence>
<organism evidence="3 4">
    <name type="scientific">Candidatus Scalindua rubra</name>
    <dbReference type="NCBI Taxonomy" id="1872076"/>
    <lineage>
        <taxon>Bacteria</taxon>
        <taxon>Pseudomonadati</taxon>
        <taxon>Planctomycetota</taxon>
        <taxon>Candidatus Brocadiia</taxon>
        <taxon>Candidatus Brocadiales</taxon>
        <taxon>Candidatus Scalinduaceae</taxon>
        <taxon>Candidatus Scalindua</taxon>
    </lineage>
</organism>
<reference evidence="3 4" key="1">
    <citation type="submission" date="2016-07" db="EMBL/GenBank/DDBJ databases">
        <title>Draft genome of Scalindua rubra, obtained from a brine-seawater interface in the Red Sea, sheds light on salt adaptation in anammox bacteria.</title>
        <authorList>
            <person name="Speth D.R."/>
            <person name="Lagkouvardos I."/>
            <person name="Wang Y."/>
            <person name="Qian P.-Y."/>
            <person name="Dutilh B.E."/>
            <person name="Jetten M.S."/>
        </authorList>
    </citation>
    <scope>NUCLEOTIDE SEQUENCE [LARGE SCALE GENOMIC DNA]</scope>
    <source>
        <strain evidence="3">BSI-1</strain>
    </source>
</reference>
<sequence>MNSKGTLIKYRMEQAKESIDEARFLLDNNRSLRLIANRAYYAMFYAILALLQSKGLGSSKHSGAIALFNKEFIKEKIFPVEMSHEVKKAFDMRHKGNYKELAVLDRALVTDMLKKAEEFVANVDKYLRGEYEI</sequence>
<comment type="similarity">
    <text evidence="1">Belongs to the UPF0332 family.</text>
</comment>
<comment type="caution">
    <text evidence="3">The sequence shown here is derived from an EMBL/GenBank/DDBJ whole genome shotgun (WGS) entry which is preliminary data.</text>
</comment>